<proteinExistence type="predicted"/>
<evidence type="ECO:0000313" key="2">
    <source>
        <dbReference type="EMBL" id="GFH16096.1"/>
    </source>
</evidence>
<evidence type="ECO:0000313" key="3">
    <source>
        <dbReference type="Proteomes" id="UP000485058"/>
    </source>
</evidence>
<dbReference type="EMBL" id="BLLF01000944">
    <property type="protein sequence ID" value="GFH16096.1"/>
    <property type="molecule type" value="Genomic_DNA"/>
</dbReference>
<name>A0A699ZA40_HAELA</name>
<comment type="caution">
    <text evidence="2">The sequence shown here is derived from an EMBL/GenBank/DDBJ whole genome shotgun (WGS) entry which is preliminary data.</text>
</comment>
<sequence>MACGRCLWKGCYMTCSGVVSARAWEGLELGIGEAKDSRASVRISVRICVRISVRIPWCNKDGLGRQVWRVPKGTSKGHLQRAPPKGTSKGHLQRAPPKGTSKGHQPCPGPSLCPWWAGWAQLPAQAQCACCAWLAGECWAQALWLLP</sequence>
<dbReference type="Proteomes" id="UP000485058">
    <property type="component" value="Unassembled WGS sequence"/>
</dbReference>
<feature type="region of interest" description="Disordered" evidence="1">
    <location>
        <begin position="73"/>
        <end position="104"/>
    </location>
</feature>
<gene>
    <name evidence="2" type="ORF">HaLaN_12449</name>
</gene>
<organism evidence="2 3">
    <name type="scientific">Haematococcus lacustris</name>
    <name type="common">Green alga</name>
    <name type="synonym">Haematococcus pluvialis</name>
    <dbReference type="NCBI Taxonomy" id="44745"/>
    <lineage>
        <taxon>Eukaryota</taxon>
        <taxon>Viridiplantae</taxon>
        <taxon>Chlorophyta</taxon>
        <taxon>core chlorophytes</taxon>
        <taxon>Chlorophyceae</taxon>
        <taxon>CS clade</taxon>
        <taxon>Chlamydomonadales</taxon>
        <taxon>Haematococcaceae</taxon>
        <taxon>Haematococcus</taxon>
    </lineage>
</organism>
<evidence type="ECO:0000256" key="1">
    <source>
        <dbReference type="SAM" id="MobiDB-lite"/>
    </source>
</evidence>
<protein>
    <submittedName>
        <fullName evidence="2">Uncharacterized protein</fullName>
    </submittedName>
</protein>
<reference evidence="2 3" key="1">
    <citation type="submission" date="2020-02" db="EMBL/GenBank/DDBJ databases">
        <title>Draft genome sequence of Haematococcus lacustris strain NIES-144.</title>
        <authorList>
            <person name="Morimoto D."/>
            <person name="Nakagawa S."/>
            <person name="Yoshida T."/>
            <person name="Sawayama S."/>
        </authorList>
    </citation>
    <scope>NUCLEOTIDE SEQUENCE [LARGE SCALE GENOMIC DNA]</scope>
    <source>
        <strain evidence="2 3">NIES-144</strain>
    </source>
</reference>
<dbReference type="AlphaFoldDB" id="A0A699ZA40"/>
<accession>A0A699ZA40</accession>
<keyword evidence="3" id="KW-1185">Reference proteome</keyword>